<dbReference type="Proteomes" id="UP001206548">
    <property type="component" value="Unassembled WGS sequence"/>
</dbReference>
<sequence length="63" mass="7587">MELKLQRNYYYHYFGNELFVIGSNENYLLNEYQTLLIEVINNDGHLRNLVHHFLDVVLDVEEA</sequence>
<dbReference type="RefSeq" id="WP_259136428.1">
    <property type="nucleotide sequence ID" value="NZ_JANUXX010000001.1"/>
</dbReference>
<evidence type="ECO:0000313" key="2">
    <source>
        <dbReference type="Proteomes" id="UP001206548"/>
    </source>
</evidence>
<evidence type="ECO:0000313" key="1">
    <source>
        <dbReference type="EMBL" id="MCS4487414.1"/>
    </source>
</evidence>
<gene>
    <name evidence="1" type="ORF">NXS10_00255</name>
</gene>
<protein>
    <submittedName>
        <fullName evidence="1">Uncharacterized protein</fullName>
    </submittedName>
</protein>
<comment type="caution">
    <text evidence="1">The sequence shown here is derived from an EMBL/GenBank/DDBJ whole genome shotgun (WGS) entry which is preliminary data.</text>
</comment>
<reference evidence="1 2" key="1">
    <citation type="journal article" date="2023" name="Int. J. Syst. Evol. Microbiol.">
        <title>Streptococcus sciuri sp. nov., Staphylococcus marylandisciuri sp. nov. and Staphylococcus americanisciuri sp. nov., isolated from faeces of eastern grey squirrel (Sciurus carolinensis).</title>
        <authorList>
            <person name="Volokhov D.V."/>
            <person name="Zagorodnyaya T.A."/>
            <person name="Furtak V.A."/>
            <person name="Nattanmai G."/>
            <person name="Randall L."/>
            <person name="Jose S."/>
            <person name="Gao Y."/>
            <person name="Eisenberg T."/>
            <person name="Delmonte P."/>
            <person name="Blom J."/>
            <person name="Mitchell K.K."/>
        </authorList>
    </citation>
    <scope>NUCLEOTIDE SEQUENCE [LARGE SCALE GENOMIC DNA]</scope>
    <source>
        <strain evidence="1 2">SQ9-PEA</strain>
    </source>
</reference>
<name>A0ABT2F4L2_9STRE</name>
<accession>A0ABT2F4L2</accession>
<organism evidence="1 2">
    <name type="scientific">Streptococcus sciuri</name>
    <dbReference type="NCBI Taxonomy" id="2973939"/>
    <lineage>
        <taxon>Bacteria</taxon>
        <taxon>Bacillati</taxon>
        <taxon>Bacillota</taxon>
        <taxon>Bacilli</taxon>
        <taxon>Lactobacillales</taxon>
        <taxon>Streptococcaceae</taxon>
        <taxon>Streptococcus</taxon>
    </lineage>
</organism>
<proteinExistence type="predicted"/>
<keyword evidence="2" id="KW-1185">Reference proteome</keyword>
<dbReference type="EMBL" id="JANUXX010000001">
    <property type="protein sequence ID" value="MCS4487414.1"/>
    <property type="molecule type" value="Genomic_DNA"/>
</dbReference>